<accession>A0A835ZER6</accession>
<evidence type="ECO:0000256" key="1">
    <source>
        <dbReference type="SAM" id="Phobius"/>
    </source>
</evidence>
<sequence length="495" mass="55010">MLVPTGAKVWDGNGWNALVDDDSLPKPHPPHSESYKDPNATIFIGVSAFRDKRCPKTLYNYFSKAKNPHRLRVGLVQQNSISEDPDCLQGYCDLMKADEKFATKFGDKCPYKEQIKITRVEAKLAAGPCYGRHMQSYMLRDEEFCMQTDSHMDVVPEWDEEMAAMWGRTENEYGVLTTYVHVKESIGTLEQAKDRNKLVPHLCQVSFTGGNNPRYVQAKLAKLNGRPKLTTSWAAGFSFAKCHAWRAAPYDPHLKMVFDGEEFSMAARLWTRGYDFYTPDFSLIGHDYNRPTDGPSPGSWVSNPGLAEAGKKAHKRLRALLGILGEPQPEGEDAIGKYGLGTKRSFQQFQEFVGANTTTLEILNNRCNSIAWVPYKEEWPPTENNLGGPYWEAVFKHQARQALPDPAAEPQAVDAQPVGIITNVPMPSQRPIAVHAHVMSDAAANAHMAGAAELGTGVKLLLVLGLTAAIVAVVAMVSKRPRPARRSVLQRIEEV</sequence>
<keyword evidence="1" id="KW-0812">Transmembrane</keyword>
<organism evidence="2 3">
    <name type="scientific">Tribonema minus</name>
    <dbReference type="NCBI Taxonomy" id="303371"/>
    <lineage>
        <taxon>Eukaryota</taxon>
        <taxon>Sar</taxon>
        <taxon>Stramenopiles</taxon>
        <taxon>Ochrophyta</taxon>
        <taxon>PX clade</taxon>
        <taxon>Xanthophyceae</taxon>
        <taxon>Tribonematales</taxon>
        <taxon>Tribonemataceae</taxon>
        <taxon>Tribonema</taxon>
    </lineage>
</organism>
<dbReference type="EMBL" id="JAFCMP010000041">
    <property type="protein sequence ID" value="KAG5189995.1"/>
    <property type="molecule type" value="Genomic_DNA"/>
</dbReference>
<gene>
    <name evidence="2" type="ORF">JKP88DRAFT_205815</name>
</gene>
<protein>
    <submittedName>
        <fullName evidence="2">GlcNAc-domain-containing protein</fullName>
    </submittedName>
</protein>
<evidence type="ECO:0000313" key="3">
    <source>
        <dbReference type="Proteomes" id="UP000664859"/>
    </source>
</evidence>
<dbReference type="AlphaFoldDB" id="A0A835ZER6"/>
<proteinExistence type="predicted"/>
<keyword evidence="3" id="KW-1185">Reference proteome</keyword>
<dbReference type="PANTHER" id="PTHR34496">
    <property type="entry name" value="GLCNAC TRANSFERASE-RELATED"/>
    <property type="match status" value="1"/>
</dbReference>
<reference evidence="2" key="1">
    <citation type="submission" date="2021-02" db="EMBL/GenBank/DDBJ databases">
        <title>First Annotated Genome of the Yellow-green Alga Tribonema minus.</title>
        <authorList>
            <person name="Mahan K.M."/>
        </authorList>
    </citation>
    <scope>NUCLEOTIDE SEQUENCE</scope>
    <source>
        <strain evidence="2">UTEX B ZZ1240</strain>
    </source>
</reference>
<keyword evidence="1" id="KW-1133">Transmembrane helix</keyword>
<evidence type="ECO:0000313" key="2">
    <source>
        <dbReference type="EMBL" id="KAG5189995.1"/>
    </source>
</evidence>
<dbReference type="Proteomes" id="UP000664859">
    <property type="component" value="Unassembled WGS sequence"/>
</dbReference>
<comment type="caution">
    <text evidence="2">The sequence shown here is derived from an EMBL/GenBank/DDBJ whole genome shotgun (WGS) entry which is preliminary data.</text>
</comment>
<dbReference type="PANTHER" id="PTHR34496:SF6">
    <property type="entry name" value="GLYCOSYLTRANSFERASE 2-LIKE DOMAIN-CONTAINING PROTEIN"/>
    <property type="match status" value="1"/>
</dbReference>
<dbReference type="InterPro" id="IPR021067">
    <property type="entry name" value="Glycosyltransferase"/>
</dbReference>
<name>A0A835ZER6_9STRA</name>
<dbReference type="OrthoDB" id="76265at2759"/>
<keyword evidence="1" id="KW-0472">Membrane</keyword>
<feature type="transmembrane region" description="Helical" evidence="1">
    <location>
        <begin position="460"/>
        <end position="477"/>
    </location>
</feature>
<dbReference type="Pfam" id="PF11397">
    <property type="entry name" value="GlcNAc"/>
    <property type="match status" value="1"/>
</dbReference>